<evidence type="ECO:0000313" key="3">
    <source>
        <dbReference type="EMBL" id="MCV9886983.1"/>
    </source>
</evidence>
<keyword evidence="1" id="KW-0472">Membrane</keyword>
<accession>A0ABT3DIV8</accession>
<dbReference type="InterPro" id="IPR008756">
    <property type="entry name" value="Peptidase_M56"/>
</dbReference>
<dbReference type="PANTHER" id="PTHR34978:SF3">
    <property type="entry name" value="SLR0241 PROTEIN"/>
    <property type="match status" value="1"/>
</dbReference>
<dbReference type="Gene3D" id="3.30.2010.10">
    <property type="entry name" value="Metalloproteases ('zincins'), catalytic domain"/>
    <property type="match status" value="1"/>
</dbReference>
<sequence length="284" mass="32996">MTWRFKSLIVFGLGLFLAIVLFIQMGLYLYHHVFGTFIHYNVFQLCISLFSGNTILYHLVLFLVNSFIAWTFIMVCIKIIKQVFFYSKMKNRIKEKLNYSITEKMNTLFNRGKKDIYVIRNQEPVAYTVGFIRPIIIISTSLIELLDKNELEAVIHHETAHQKYNDPFKVFLLQLISEVMWYIPIAKWCYENYKIMVELVADEYAVKCMGSEVGLGSALIKLIKSYIHNRSTAPVLVPFSDGSVNYRIKQLLEPESSIPVKCPLISIIVSINMIAFLMILMMMV</sequence>
<keyword evidence="1" id="KW-1133">Transmembrane helix</keyword>
<evidence type="ECO:0000256" key="1">
    <source>
        <dbReference type="SAM" id="Phobius"/>
    </source>
</evidence>
<name>A0ABT3DIV8_9BACI</name>
<dbReference type="Pfam" id="PF05569">
    <property type="entry name" value="Peptidase_M56"/>
    <property type="match status" value="1"/>
</dbReference>
<dbReference type="PANTHER" id="PTHR34978">
    <property type="entry name" value="POSSIBLE SENSOR-TRANSDUCER PROTEIN BLAR"/>
    <property type="match status" value="1"/>
</dbReference>
<organism evidence="3 4">
    <name type="scientific">Metabacillus halosaccharovorans</name>
    <dbReference type="NCBI Taxonomy" id="930124"/>
    <lineage>
        <taxon>Bacteria</taxon>
        <taxon>Bacillati</taxon>
        <taxon>Bacillota</taxon>
        <taxon>Bacilli</taxon>
        <taxon>Bacillales</taxon>
        <taxon>Bacillaceae</taxon>
        <taxon>Metabacillus</taxon>
    </lineage>
</organism>
<protein>
    <submittedName>
        <fullName evidence="3">M56 family metallopeptidase</fullName>
    </submittedName>
</protein>
<feature type="transmembrane region" description="Helical" evidence="1">
    <location>
        <begin position="55"/>
        <end position="80"/>
    </location>
</feature>
<dbReference type="CDD" id="cd07326">
    <property type="entry name" value="M56_BlaR1_MecR1_like"/>
    <property type="match status" value="1"/>
</dbReference>
<dbReference type="Proteomes" id="UP001526147">
    <property type="component" value="Unassembled WGS sequence"/>
</dbReference>
<dbReference type="InterPro" id="IPR052173">
    <property type="entry name" value="Beta-lactam_resp_regulator"/>
</dbReference>
<feature type="transmembrane region" description="Helical" evidence="1">
    <location>
        <begin position="264"/>
        <end position="283"/>
    </location>
</feature>
<proteinExistence type="predicted"/>
<dbReference type="RefSeq" id="WP_264143455.1">
    <property type="nucleotide sequence ID" value="NZ_JAOYEY010000043.1"/>
</dbReference>
<evidence type="ECO:0000313" key="4">
    <source>
        <dbReference type="Proteomes" id="UP001526147"/>
    </source>
</evidence>
<evidence type="ECO:0000259" key="2">
    <source>
        <dbReference type="Pfam" id="PF05569"/>
    </source>
</evidence>
<reference evidence="3 4" key="1">
    <citation type="submission" date="2022-10" db="EMBL/GenBank/DDBJ databases">
        <title>Draft genome assembly of moderately radiation resistant bacterium Metabacillus halosaccharovorans.</title>
        <authorList>
            <person name="Pal S."/>
            <person name="Gopinathan A."/>
        </authorList>
    </citation>
    <scope>NUCLEOTIDE SEQUENCE [LARGE SCALE GENOMIC DNA]</scope>
    <source>
        <strain evidence="3 4">VITHBRA001</strain>
    </source>
</reference>
<dbReference type="EMBL" id="JAOYEY010000043">
    <property type="protein sequence ID" value="MCV9886983.1"/>
    <property type="molecule type" value="Genomic_DNA"/>
</dbReference>
<keyword evidence="4" id="KW-1185">Reference proteome</keyword>
<feature type="transmembrane region" description="Helical" evidence="1">
    <location>
        <begin position="7"/>
        <end position="30"/>
    </location>
</feature>
<comment type="caution">
    <text evidence="3">The sequence shown here is derived from an EMBL/GenBank/DDBJ whole genome shotgun (WGS) entry which is preliminary data.</text>
</comment>
<feature type="domain" description="Peptidase M56" evidence="2">
    <location>
        <begin position="54"/>
        <end position="248"/>
    </location>
</feature>
<keyword evidence="1" id="KW-0812">Transmembrane</keyword>
<gene>
    <name evidence="3" type="ORF">OIH86_15190</name>
</gene>